<gene>
    <name evidence="2" type="ORF">H1164_08570</name>
</gene>
<dbReference type="AlphaFoldDB" id="A0A7W2AI66"/>
<proteinExistence type="predicted"/>
<reference evidence="2 3" key="1">
    <citation type="submission" date="2020-07" db="EMBL/GenBank/DDBJ databases">
        <authorList>
            <person name="Feng H."/>
        </authorList>
    </citation>
    <scope>NUCLEOTIDE SEQUENCE [LARGE SCALE GENOMIC DNA]</scope>
    <source>
        <strain evidence="3">s-11</strain>
    </source>
</reference>
<protein>
    <submittedName>
        <fullName evidence="2">DUF2627 domain-containing protein</fullName>
    </submittedName>
</protein>
<feature type="transmembrane region" description="Helical" evidence="1">
    <location>
        <begin position="46"/>
        <end position="66"/>
    </location>
</feature>
<dbReference type="EMBL" id="JACEIP010000010">
    <property type="protein sequence ID" value="MBA4542955.1"/>
    <property type="molecule type" value="Genomic_DNA"/>
</dbReference>
<sequence>MKPVYQRIIAIMIMCLPGVLAIYGWTLMRDILFDSFAGKPFAWFPFLGGLIAFLAGIFVLGSFIFYRDKKRNKIQAKLLGKEKDLHYKNKPGF</sequence>
<keyword evidence="1" id="KW-1133">Transmembrane helix</keyword>
<dbReference type="OrthoDB" id="2989757at2"/>
<evidence type="ECO:0000256" key="1">
    <source>
        <dbReference type="SAM" id="Phobius"/>
    </source>
</evidence>
<comment type="caution">
    <text evidence="2">The sequence shown here is derived from an EMBL/GenBank/DDBJ whole genome shotgun (WGS) entry which is preliminary data.</text>
</comment>
<keyword evidence="1" id="KW-0472">Membrane</keyword>
<dbReference type="InterPro" id="IPR020138">
    <property type="entry name" value="Uncharacterised_YqzF"/>
</dbReference>
<keyword evidence="3" id="KW-1185">Reference proteome</keyword>
<evidence type="ECO:0000313" key="3">
    <source>
        <dbReference type="Proteomes" id="UP000530514"/>
    </source>
</evidence>
<dbReference type="Pfam" id="PF11118">
    <property type="entry name" value="DUF2627"/>
    <property type="match status" value="1"/>
</dbReference>
<feature type="transmembrane region" description="Helical" evidence="1">
    <location>
        <begin position="7"/>
        <end position="26"/>
    </location>
</feature>
<evidence type="ECO:0000313" key="2">
    <source>
        <dbReference type="EMBL" id="MBA4542955.1"/>
    </source>
</evidence>
<organism evidence="2 3">
    <name type="scientific">Thermoactinomyces daqus</name>
    <dbReference type="NCBI Taxonomy" id="1329516"/>
    <lineage>
        <taxon>Bacteria</taxon>
        <taxon>Bacillati</taxon>
        <taxon>Bacillota</taxon>
        <taxon>Bacilli</taxon>
        <taxon>Bacillales</taxon>
        <taxon>Thermoactinomycetaceae</taxon>
        <taxon>Thermoactinomyces</taxon>
    </lineage>
</organism>
<dbReference type="Proteomes" id="UP000530514">
    <property type="component" value="Unassembled WGS sequence"/>
</dbReference>
<accession>A0A7W2AI66</accession>
<keyword evidence="1" id="KW-0812">Transmembrane</keyword>
<name>A0A7W2AI66_9BACL</name>